<name>W8JQZ6_9CHLA</name>
<dbReference type="HOGENOM" id="CLU_2583318_0_0_0"/>
<gene>
    <name evidence="1" type="ORF">M832_04030</name>
</gene>
<evidence type="ECO:0000313" key="2">
    <source>
        <dbReference type="Proteomes" id="UP000019433"/>
    </source>
</evidence>
<reference evidence="1 2" key="1">
    <citation type="journal article" date="2014" name="Syst. Appl. Microbiol.">
        <title>Evidence for the existence of two new members of the family Chlamydiaceae and proposal of Chlamydia avium sp. nov. and Chlamydia gallinacea sp. nov.</title>
        <authorList>
            <person name="Sachse K."/>
            <person name="Laroucau K."/>
            <person name="Riege K."/>
            <person name="Wehner S."/>
            <person name="Dilcher M."/>
            <person name="Creasy H.H."/>
            <person name="Weidmann M."/>
            <person name="Myers G."/>
            <person name="Vorimore F."/>
            <person name="Vicari N."/>
            <person name="Magnino S."/>
            <person name="Liebler-Tenorio E."/>
            <person name="Ruettger A."/>
            <person name="Bavoil P.M."/>
            <person name="Hufert F.T."/>
            <person name="Rossello-Mora R."/>
            <person name="Marz M."/>
        </authorList>
    </citation>
    <scope>NUCLEOTIDE SEQUENCE [LARGE SCALE GENOMIC DNA]</scope>
    <source>
        <strain evidence="1 2">10DC88</strain>
    </source>
</reference>
<accession>W8JQZ6</accession>
<dbReference type="Proteomes" id="UP000019433">
    <property type="component" value="Chromosome"/>
</dbReference>
<dbReference type="KEGG" id="cav:M832_04030"/>
<proteinExistence type="predicted"/>
<protein>
    <submittedName>
        <fullName evidence="1">Uncharacterized protein</fullName>
    </submittedName>
</protein>
<dbReference type="EMBL" id="CP006571">
    <property type="protein sequence ID" value="AHK63268.1"/>
    <property type="molecule type" value="Genomic_DNA"/>
</dbReference>
<organism evidence="1 2">
    <name type="scientific">Chlamydia avium 10DC88</name>
    <dbReference type="NCBI Taxonomy" id="1229831"/>
    <lineage>
        <taxon>Bacteria</taxon>
        <taxon>Pseudomonadati</taxon>
        <taxon>Chlamydiota</taxon>
        <taxon>Chlamydiia</taxon>
        <taxon>Chlamydiales</taxon>
        <taxon>Chlamydiaceae</taxon>
        <taxon>Chlamydia/Chlamydophila group</taxon>
        <taxon>Chlamydia</taxon>
    </lineage>
</organism>
<evidence type="ECO:0000313" key="1">
    <source>
        <dbReference type="EMBL" id="AHK63268.1"/>
    </source>
</evidence>
<dbReference type="AlphaFoldDB" id="W8JQZ6"/>
<dbReference type="PATRIC" id="fig|1229831.3.peg.407"/>
<sequence length="80" mass="8875">MSTALGFANPVENTLDSSISYNGNGTNSAFTSLTTSETNRTQYNCARNVCIMQAQEKTRHLVAVVLQKTKEIFLRKCSRL</sequence>
<dbReference type="RefSeq" id="WP_240991535.1">
    <property type="nucleotide sequence ID" value="NZ_CP006571.1"/>
</dbReference>